<dbReference type="RefSeq" id="YP_008058407.1">
    <property type="nucleotide sequence ID" value="NC_021319.1"/>
</dbReference>
<protein>
    <submittedName>
        <fullName evidence="1">Uncharacterized protein</fullName>
    </submittedName>
</protein>
<dbReference type="GeneID" id="16193672"/>
<reference evidence="1 2" key="1">
    <citation type="submission" date="2012-12" db="EMBL/GenBank/DDBJ databases">
        <authorList>
            <person name="Sencilo A."/>
            <person name="Jacobs-Sera D."/>
            <person name="Russell D.A."/>
            <person name="Ko C."/>
            <person name="Bowman C.A."/>
            <person name="Atanasova N."/>
            <person name="Osterlund E."/>
            <person name="Oksanen H.M."/>
            <person name="Bamford D.H."/>
            <person name="Hatfull G.F."/>
            <person name="Roine E."/>
            <person name="Hendrix R.W."/>
        </authorList>
    </citation>
    <scope>NUCLEOTIDE SEQUENCE [LARGE SCALE GENOMIC DNA]</scope>
</reference>
<proteinExistence type="predicted"/>
<organism evidence="1 2">
    <name type="scientific">Haloarcula californiae tailed virus 2</name>
    <dbReference type="NCBI Taxonomy" id="1273747"/>
    <lineage>
        <taxon>Viruses</taxon>
        <taxon>Duplodnaviria</taxon>
        <taxon>Heunggongvirae</taxon>
        <taxon>Uroviricota</taxon>
        <taxon>Caudoviricetes</taxon>
        <taxon>Saparoviridae</taxon>
        <taxon>Samsavirus</taxon>
        <taxon>Samsavirus crystalli</taxon>
        <taxon>Samsavirus HCTV2</taxon>
    </lineage>
</organism>
<sequence>MALETLTWLTWLGIKSPSANQNTASGDVERLKANVGDYDAFVTIVENSTSWSEFEQALLDNGFSQEQADNLINRAQQAFEDEDSSGTDWDEYKEYVTNTATSYTEYKTEFPTTSGLRSESTTEDGQPAAGIRVHESQGISYAGVSVPAGTTEIFGSRVEFSQQEPAVSAKELGYSNIRTDDSDDVVNVFQTITISCDVTNPNSFQATATIPLQEDGSVIQRKEVSVDGSSTTTVSFDVRREDYICADYSIGSSSTVLVCWVPKGLIV</sequence>
<dbReference type="EMBL" id="KC292028">
    <property type="protein sequence ID" value="AGM11816.1"/>
    <property type="molecule type" value="Genomic_DNA"/>
</dbReference>
<evidence type="ECO:0000313" key="2">
    <source>
        <dbReference type="Proteomes" id="UP000204143"/>
    </source>
</evidence>
<evidence type="ECO:0000313" key="1">
    <source>
        <dbReference type="EMBL" id="AGM11816.1"/>
    </source>
</evidence>
<dbReference type="OrthoDB" id="24803at10239"/>
<gene>
    <name evidence="1" type="primary">45</name>
    <name evidence="1" type="ORF">HCTV2_45</name>
</gene>
<dbReference type="Proteomes" id="UP000204143">
    <property type="component" value="Segment"/>
</dbReference>
<keyword evidence="2" id="KW-1185">Reference proteome</keyword>
<dbReference type="KEGG" id="vg:16193672"/>
<name>R4THM9_9CAUD</name>
<accession>R4THM9</accession>